<evidence type="ECO:0000313" key="3">
    <source>
        <dbReference type="Proteomes" id="UP000251558"/>
    </source>
</evidence>
<dbReference type="EMBL" id="QMBP01000016">
    <property type="protein sequence ID" value="RAZ87010.1"/>
    <property type="molecule type" value="Genomic_DNA"/>
</dbReference>
<keyword evidence="2" id="KW-0808">Transferase</keyword>
<dbReference type="InterPro" id="IPR016181">
    <property type="entry name" value="Acyl_CoA_acyltransferase"/>
</dbReference>
<evidence type="ECO:0000313" key="2">
    <source>
        <dbReference type="EMBL" id="RAZ87010.1"/>
    </source>
</evidence>
<dbReference type="Proteomes" id="UP000251558">
    <property type="component" value="Unassembled WGS sequence"/>
</dbReference>
<dbReference type="GO" id="GO:0016747">
    <property type="term" value="F:acyltransferase activity, transferring groups other than amino-acyl groups"/>
    <property type="evidence" value="ECO:0007669"/>
    <property type="project" value="InterPro"/>
</dbReference>
<accession>A0A330HFX7</accession>
<protein>
    <submittedName>
        <fullName evidence="2">GNAT family N-acetyltransferase</fullName>
    </submittedName>
</protein>
<feature type="domain" description="N-acetyltransferase" evidence="1">
    <location>
        <begin position="172"/>
        <end position="314"/>
    </location>
</feature>
<name>A0A330HFX7_9HYPH</name>
<sequence>MNIEPLGPTELRLMQGLAQEVTALQPELLNGDATVGELAWVWAKDFDALGPFWRHRLWFVDGRLAAWGWACLPYRVPRGDGTTLEAETANLTWQTHPERAALLGEILHWYDDVANGADRLLTLQSADVEAQAIAAANGYAFDAEAGGDDGSWVQFNTRELTDVPSPQLPEGFRFLTAADVSTADAVKAHRDAWDRSRFNETAFERVRRTWPYRPDLNVLIAAPDGTLAATAIIWLDEKTRTAEFEPVGTHRDFRRRGLGTALQLHGMHLAKAAGAARMLVACRGAPAHPAARALYYGVGFRPISRDLPQVKKGR</sequence>
<evidence type="ECO:0000259" key="1">
    <source>
        <dbReference type="PROSITE" id="PS51186"/>
    </source>
</evidence>
<proteinExistence type="predicted"/>
<dbReference type="CDD" id="cd04301">
    <property type="entry name" value="NAT_SF"/>
    <property type="match status" value="1"/>
</dbReference>
<organism evidence="2 3">
    <name type="scientific">Mesorhizobium hawassense</name>
    <dbReference type="NCBI Taxonomy" id="1209954"/>
    <lineage>
        <taxon>Bacteria</taxon>
        <taxon>Pseudomonadati</taxon>
        <taxon>Pseudomonadota</taxon>
        <taxon>Alphaproteobacteria</taxon>
        <taxon>Hyphomicrobiales</taxon>
        <taxon>Phyllobacteriaceae</taxon>
        <taxon>Mesorhizobium</taxon>
    </lineage>
</organism>
<gene>
    <name evidence="2" type="ORF">DPM33_27120</name>
</gene>
<reference evidence="2 3" key="1">
    <citation type="submission" date="2018-07" db="EMBL/GenBank/DDBJ databases">
        <title>Diversity of Mesorhizobium strains in Brazil.</title>
        <authorList>
            <person name="Helene L.C.F."/>
            <person name="Dall'Agnol R."/>
            <person name="Delamuta J.R.M."/>
            <person name="Hungria M."/>
        </authorList>
    </citation>
    <scope>NUCLEOTIDE SEQUENCE [LARGE SCALE GENOMIC DNA]</scope>
    <source>
        <strain evidence="2 3">AC99b</strain>
    </source>
</reference>
<comment type="caution">
    <text evidence="2">The sequence shown here is derived from an EMBL/GenBank/DDBJ whole genome shotgun (WGS) entry which is preliminary data.</text>
</comment>
<dbReference type="Gene3D" id="3.40.630.30">
    <property type="match status" value="1"/>
</dbReference>
<dbReference type="PROSITE" id="PS51186">
    <property type="entry name" value="GNAT"/>
    <property type="match status" value="1"/>
</dbReference>
<dbReference type="SUPFAM" id="SSF55729">
    <property type="entry name" value="Acyl-CoA N-acyltransferases (Nat)"/>
    <property type="match status" value="1"/>
</dbReference>
<dbReference type="InterPro" id="IPR000182">
    <property type="entry name" value="GNAT_dom"/>
</dbReference>
<dbReference type="AlphaFoldDB" id="A0A330HFX7"/>
<dbReference type="OrthoDB" id="3771710at2"/>
<dbReference type="RefSeq" id="WP_112100462.1">
    <property type="nucleotide sequence ID" value="NZ_QMBP01000016.1"/>
</dbReference>
<keyword evidence="3" id="KW-1185">Reference proteome</keyword>
<dbReference type="Pfam" id="PF00583">
    <property type="entry name" value="Acetyltransf_1"/>
    <property type="match status" value="1"/>
</dbReference>